<evidence type="ECO:0000313" key="5">
    <source>
        <dbReference type="EMBL" id="KAE8037477.1"/>
    </source>
</evidence>
<sequence length="237" mass="27508">MASRRLFPAGLMVIIVVLVLVHEACSTNGSHHHCSPSSCGNIRNISYPFRLEGDPKNCGDQRYTLSCENNQAVLYLYAGKYYVQHISYANYTIRVVDAGIQNDNDSFIPRYSLDTTNFSARDPFRTSPYPYRTHRFQYVSGWYSDKGLWFPYATSWNPYRASQYPYENIWNPYQASRYPYEKIWNPYQRRGESDGMVFVKCEKPVNSRGMQGIWGTCARQSKYISHRGGQIDIMMQA</sequence>
<dbReference type="GO" id="GO:0016020">
    <property type="term" value="C:membrane"/>
    <property type="evidence" value="ECO:0007669"/>
    <property type="project" value="UniProtKB-SubCell"/>
</dbReference>
<evidence type="ECO:0000259" key="4">
    <source>
        <dbReference type="Pfam" id="PF13947"/>
    </source>
</evidence>
<organism evidence="5 6">
    <name type="scientific">Carpinus fangiana</name>
    <dbReference type="NCBI Taxonomy" id="176857"/>
    <lineage>
        <taxon>Eukaryota</taxon>
        <taxon>Viridiplantae</taxon>
        <taxon>Streptophyta</taxon>
        <taxon>Embryophyta</taxon>
        <taxon>Tracheophyta</taxon>
        <taxon>Spermatophyta</taxon>
        <taxon>Magnoliopsida</taxon>
        <taxon>eudicotyledons</taxon>
        <taxon>Gunneridae</taxon>
        <taxon>Pentapetalae</taxon>
        <taxon>rosids</taxon>
        <taxon>fabids</taxon>
        <taxon>Fagales</taxon>
        <taxon>Betulaceae</taxon>
        <taxon>Carpinus</taxon>
    </lineage>
</organism>
<evidence type="ECO:0000313" key="6">
    <source>
        <dbReference type="Proteomes" id="UP000327013"/>
    </source>
</evidence>
<dbReference type="PANTHER" id="PTHR33138">
    <property type="entry name" value="OS01G0690200 PROTEIN"/>
    <property type="match status" value="1"/>
</dbReference>
<name>A0A660KM43_9ROSI</name>
<dbReference type="OrthoDB" id="1146903at2759"/>
<feature type="signal peptide" evidence="3">
    <location>
        <begin position="1"/>
        <end position="26"/>
    </location>
</feature>
<dbReference type="Pfam" id="PF13947">
    <property type="entry name" value="GUB_WAK_bind"/>
    <property type="match status" value="1"/>
</dbReference>
<evidence type="ECO:0000256" key="1">
    <source>
        <dbReference type="ARBA" id="ARBA00004167"/>
    </source>
</evidence>
<proteinExistence type="predicted"/>
<keyword evidence="2 3" id="KW-0732">Signal</keyword>
<protein>
    <recommendedName>
        <fullName evidence="4">Wall-associated receptor kinase galacturonan-binding domain-containing protein</fullName>
    </recommendedName>
</protein>
<dbReference type="Proteomes" id="UP000327013">
    <property type="component" value="Chromosome 4"/>
</dbReference>
<dbReference type="AlphaFoldDB" id="A0A660KM43"/>
<dbReference type="EMBL" id="CM017324">
    <property type="protein sequence ID" value="KAE8037477.1"/>
    <property type="molecule type" value="Genomic_DNA"/>
</dbReference>
<keyword evidence="6" id="KW-1185">Reference proteome</keyword>
<feature type="chain" id="PRO_5024937127" description="Wall-associated receptor kinase galacturonan-binding domain-containing protein" evidence="3">
    <location>
        <begin position="27"/>
        <end position="237"/>
    </location>
</feature>
<reference evidence="5 6" key="1">
    <citation type="submission" date="2019-06" db="EMBL/GenBank/DDBJ databases">
        <title>A chromosomal-level reference genome of Carpinus fangiana (Coryloideae, Betulaceae).</title>
        <authorList>
            <person name="Yang X."/>
            <person name="Wang Z."/>
            <person name="Zhang L."/>
            <person name="Hao G."/>
            <person name="Liu J."/>
            <person name="Yang Y."/>
        </authorList>
    </citation>
    <scope>NUCLEOTIDE SEQUENCE [LARGE SCALE GENOMIC DNA]</scope>
    <source>
        <strain evidence="5">Cfa_2016G</strain>
        <tissue evidence="5">Leaf</tissue>
    </source>
</reference>
<dbReference type="GO" id="GO:0030247">
    <property type="term" value="F:polysaccharide binding"/>
    <property type="evidence" value="ECO:0007669"/>
    <property type="project" value="InterPro"/>
</dbReference>
<dbReference type="PANTHER" id="PTHR33138:SF30">
    <property type="entry name" value="LEAF RUST 10 DISEASE-RESISTANCE LOCUS RECEPTOR-LIKE PROTEIN KINASE-LIKE 2.7"/>
    <property type="match status" value="1"/>
</dbReference>
<gene>
    <name evidence="5" type="ORF">FH972_010063</name>
</gene>
<comment type="subcellular location">
    <subcellularLocation>
        <location evidence="1">Membrane</location>
        <topology evidence="1">Single-pass membrane protein</topology>
    </subcellularLocation>
</comment>
<dbReference type="InterPro" id="IPR025287">
    <property type="entry name" value="WAK_GUB"/>
</dbReference>
<evidence type="ECO:0000256" key="2">
    <source>
        <dbReference type="ARBA" id="ARBA00022729"/>
    </source>
</evidence>
<evidence type="ECO:0000256" key="3">
    <source>
        <dbReference type="SAM" id="SignalP"/>
    </source>
</evidence>
<accession>A0A660KM43</accession>
<feature type="domain" description="Wall-associated receptor kinase galacturonan-binding" evidence="4">
    <location>
        <begin position="34"/>
        <end position="97"/>
    </location>
</feature>